<dbReference type="EMBL" id="JAULSW010000003">
    <property type="protein sequence ID" value="KAK3387579.1"/>
    <property type="molecule type" value="Genomic_DNA"/>
</dbReference>
<organism evidence="1 2">
    <name type="scientific">Podospora didyma</name>
    <dbReference type="NCBI Taxonomy" id="330526"/>
    <lineage>
        <taxon>Eukaryota</taxon>
        <taxon>Fungi</taxon>
        <taxon>Dikarya</taxon>
        <taxon>Ascomycota</taxon>
        <taxon>Pezizomycotina</taxon>
        <taxon>Sordariomycetes</taxon>
        <taxon>Sordariomycetidae</taxon>
        <taxon>Sordariales</taxon>
        <taxon>Podosporaceae</taxon>
        <taxon>Podospora</taxon>
    </lineage>
</organism>
<reference evidence="1" key="2">
    <citation type="submission" date="2023-06" db="EMBL/GenBank/DDBJ databases">
        <authorList>
            <consortium name="Lawrence Berkeley National Laboratory"/>
            <person name="Haridas S."/>
            <person name="Hensen N."/>
            <person name="Bonometti L."/>
            <person name="Westerberg I."/>
            <person name="Brannstrom I.O."/>
            <person name="Guillou S."/>
            <person name="Cros-Aarteil S."/>
            <person name="Calhoun S."/>
            <person name="Kuo A."/>
            <person name="Mondo S."/>
            <person name="Pangilinan J."/>
            <person name="Riley R."/>
            <person name="LaButti K."/>
            <person name="Andreopoulos B."/>
            <person name="Lipzen A."/>
            <person name="Chen C."/>
            <person name="Yanf M."/>
            <person name="Daum C."/>
            <person name="Ng V."/>
            <person name="Clum A."/>
            <person name="Steindorff A."/>
            <person name="Ohm R."/>
            <person name="Martin F."/>
            <person name="Silar P."/>
            <person name="Natvig D."/>
            <person name="Lalanne C."/>
            <person name="Gautier V."/>
            <person name="Ament-velasquez S.L."/>
            <person name="Kruys A."/>
            <person name="Hutchinson M.I."/>
            <person name="Powell A.J."/>
            <person name="Barry K."/>
            <person name="Miller A.N."/>
            <person name="Grigoriev I.V."/>
            <person name="Debuchy R."/>
            <person name="Gladieux P."/>
            <person name="Thoren M.H."/>
            <person name="Johannesson H."/>
        </authorList>
    </citation>
    <scope>NUCLEOTIDE SEQUENCE</scope>
    <source>
        <strain evidence="1">CBS 232.78</strain>
    </source>
</reference>
<accession>A0AAE0U1X7</accession>
<reference evidence="1" key="1">
    <citation type="journal article" date="2023" name="Mol. Phylogenet. Evol.">
        <title>Genome-scale phylogeny and comparative genomics of the fungal order Sordariales.</title>
        <authorList>
            <person name="Hensen N."/>
            <person name="Bonometti L."/>
            <person name="Westerberg I."/>
            <person name="Brannstrom I.O."/>
            <person name="Guillou S."/>
            <person name="Cros-Aarteil S."/>
            <person name="Calhoun S."/>
            <person name="Haridas S."/>
            <person name="Kuo A."/>
            <person name="Mondo S."/>
            <person name="Pangilinan J."/>
            <person name="Riley R."/>
            <person name="LaButti K."/>
            <person name="Andreopoulos B."/>
            <person name="Lipzen A."/>
            <person name="Chen C."/>
            <person name="Yan M."/>
            <person name="Daum C."/>
            <person name="Ng V."/>
            <person name="Clum A."/>
            <person name="Steindorff A."/>
            <person name="Ohm R.A."/>
            <person name="Martin F."/>
            <person name="Silar P."/>
            <person name="Natvig D.O."/>
            <person name="Lalanne C."/>
            <person name="Gautier V."/>
            <person name="Ament-Velasquez S.L."/>
            <person name="Kruys A."/>
            <person name="Hutchinson M.I."/>
            <person name="Powell A.J."/>
            <person name="Barry K."/>
            <person name="Miller A.N."/>
            <person name="Grigoriev I.V."/>
            <person name="Debuchy R."/>
            <person name="Gladieux P."/>
            <person name="Hiltunen Thoren M."/>
            <person name="Johannesson H."/>
        </authorList>
    </citation>
    <scope>NUCLEOTIDE SEQUENCE</scope>
    <source>
        <strain evidence="1">CBS 232.78</strain>
    </source>
</reference>
<evidence type="ECO:0000313" key="2">
    <source>
        <dbReference type="Proteomes" id="UP001285441"/>
    </source>
</evidence>
<gene>
    <name evidence="1" type="ORF">B0H63DRAFT_470417</name>
</gene>
<dbReference type="Proteomes" id="UP001285441">
    <property type="component" value="Unassembled WGS sequence"/>
</dbReference>
<comment type="caution">
    <text evidence="1">The sequence shown here is derived from an EMBL/GenBank/DDBJ whole genome shotgun (WGS) entry which is preliminary data.</text>
</comment>
<dbReference type="AlphaFoldDB" id="A0AAE0U1X7"/>
<name>A0AAE0U1X7_9PEZI</name>
<proteinExistence type="predicted"/>
<protein>
    <submittedName>
        <fullName evidence="1">Uncharacterized protein</fullName>
    </submittedName>
</protein>
<sequence length="123" mass="13703">MAPKWLLLHGFHLSPAARLPSCRSGSRFSANSTAERESEGHFWSTTRLSFSGTDDCAVFQYDCVAGLAIDFQLINWKFHRRSTCAARCRSGLAFSPCQLFAFFGRGHQLPKFSRISIATAQPV</sequence>
<keyword evidence="2" id="KW-1185">Reference proteome</keyword>
<evidence type="ECO:0000313" key="1">
    <source>
        <dbReference type="EMBL" id="KAK3387579.1"/>
    </source>
</evidence>